<proteinExistence type="inferred from homology"/>
<feature type="domain" description="Bacterial type II secretion system protein E" evidence="5">
    <location>
        <begin position="463"/>
        <end position="563"/>
    </location>
</feature>
<protein>
    <recommendedName>
        <fullName evidence="9">Type II secretion system protein GspE N-terminal domain-containing protein</fullName>
    </recommendedName>
</protein>
<dbReference type="EMBL" id="JAFLCK010000031">
    <property type="protein sequence ID" value="MBN8662109.1"/>
    <property type="molecule type" value="Genomic_DNA"/>
</dbReference>
<dbReference type="SUPFAM" id="SSF160246">
    <property type="entry name" value="EspE N-terminal domain-like"/>
    <property type="match status" value="1"/>
</dbReference>
<feature type="compositionally biased region" description="Basic and acidic residues" evidence="4">
    <location>
        <begin position="203"/>
        <end position="238"/>
    </location>
</feature>
<dbReference type="Pfam" id="PF05157">
    <property type="entry name" value="MshEN"/>
    <property type="match status" value="1"/>
</dbReference>
<dbReference type="PANTHER" id="PTHR30258">
    <property type="entry name" value="TYPE II SECRETION SYSTEM PROTEIN GSPE-RELATED"/>
    <property type="match status" value="1"/>
</dbReference>
<dbReference type="InterPro" id="IPR001482">
    <property type="entry name" value="T2SS/T4SS_dom"/>
</dbReference>
<sequence length="569" mass="62285">MVSGNEIGDLLLEIGLISPEELQAAHAEQKRSGERLTVVLEKLSLISNNQLKDALELQFGVNYINLSKQPPSPEIVELLPEEIRLKHKVLPIAQNGTQYTIAMVDPDDLIAIDTLKIQLKSGQLKKLVCTADDFEFFCNSLKAKLSEAKTSETPAPSPVSEPVKKPATKTSKMPARKQLSALFQDDDELDDLDSLSKVNVPKEPSKSEGEQRADQSRIAADPEPKEPELKEPELKEQDENTLNAKVIETESLDQNASSEIKEASEPSNGNGHKEPQETPPQNLEFLITAGDIESRLEQQVVIDSMLENVANELSEVAPALAIDPQRILLEEVVESEFADLNEDTTFMEELVAPLPEVTPLASEDNDLLEPEPEPEPISISEPESQSETEPVSISEPEVAPPEAAIADQSSPEPIKSAVADASGRESASPKSDAQQTVSEPQPAVATAKTESKAPPLKPGEQLLSLAKEIVTKAIQQRWTDIHLEPDKVSMNLRYIKSGQVQADCKLPLQINQPLASSYKKIVGLDPTETNKPQDKKMPINLAGQDVEIRVTTMPSDFGEMIAISVRYEI</sequence>
<dbReference type="Gene3D" id="3.30.300.160">
    <property type="entry name" value="Type II secretion system, protein E, N-terminal domain"/>
    <property type="match status" value="1"/>
</dbReference>
<keyword evidence="2" id="KW-0547">Nucleotide-binding</keyword>
<dbReference type="InterPro" id="IPR007831">
    <property type="entry name" value="T2SS_GspE_N"/>
</dbReference>
<evidence type="ECO:0000259" key="5">
    <source>
        <dbReference type="Pfam" id="PF00437"/>
    </source>
</evidence>
<dbReference type="InterPro" id="IPR037257">
    <property type="entry name" value="T2SS_E_N_sf"/>
</dbReference>
<dbReference type="Pfam" id="PF00437">
    <property type="entry name" value="T2SSE"/>
    <property type="match status" value="1"/>
</dbReference>
<evidence type="ECO:0000256" key="1">
    <source>
        <dbReference type="ARBA" id="ARBA00006611"/>
    </source>
</evidence>
<feature type="region of interest" description="Disordered" evidence="4">
    <location>
        <begin position="362"/>
        <end position="458"/>
    </location>
</feature>
<evidence type="ECO:0000313" key="7">
    <source>
        <dbReference type="EMBL" id="MBN8662109.1"/>
    </source>
</evidence>
<dbReference type="Proteomes" id="UP000664277">
    <property type="component" value="Unassembled WGS sequence"/>
</dbReference>
<gene>
    <name evidence="7" type="ORF">J0M35_17205</name>
</gene>
<comment type="caution">
    <text evidence="7">The sequence shown here is derived from an EMBL/GenBank/DDBJ whole genome shotgun (WGS) entry which is preliminary data.</text>
</comment>
<feature type="compositionally biased region" description="Polar residues" evidence="4">
    <location>
        <begin position="428"/>
        <end position="439"/>
    </location>
</feature>
<feature type="domain" description="Type II secretion system protein GspE N-terminal" evidence="6">
    <location>
        <begin position="59"/>
        <end position="135"/>
    </location>
</feature>
<feature type="compositionally biased region" description="Acidic residues" evidence="4">
    <location>
        <begin position="184"/>
        <end position="193"/>
    </location>
</feature>
<dbReference type="GO" id="GO:0005886">
    <property type="term" value="C:plasma membrane"/>
    <property type="evidence" value="ECO:0007669"/>
    <property type="project" value="TreeGrafter"/>
</dbReference>
<reference evidence="7" key="1">
    <citation type="submission" date="2021-02" db="EMBL/GenBank/DDBJ databases">
        <title>Genome-Resolved Metagenomics of a Microbial Community Performing Photosynthetic Biological Nutrient Removal.</title>
        <authorList>
            <person name="Mcdaniel E.A."/>
        </authorList>
    </citation>
    <scope>NUCLEOTIDE SEQUENCE</scope>
    <source>
        <strain evidence="7">UWPOB_OBS1</strain>
    </source>
</reference>
<dbReference type="PANTHER" id="PTHR30258:SF3">
    <property type="entry name" value="SLL1921 PROTEIN"/>
    <property type="match status" value="1"/>
</dbReference>
<dbReference type="AlphaFoldDB" id="A0A8J7TMU1"/>
<keyword evidence="3" id="KW-0067">ATP-binding</keyword>
<feature type="compositionally biased region" description="Low complexity" evidence="4">
    <location>
        <begin position="376"/>
        <end position="406"/>
    </location>
</feature>
<evidence type="ECO:0008006" key="9">
    <source>
        <dbReference type="Google" id="ProtNLM"/>
    </source>
</evidence>
<evidence type="ECO:0000256" key="4">
    <source>
        <dbReference type="SAM" id="MobiDB-lite"/>
    </source>
</evidence>
<dbReference type="Gene3D" id="3.30.450.90">
    <property type="match status" value="1"/>
</dbReference>
<dbReference type="InterPro" id="IPR027417">
    <property type="entry name" value="P-loop_NTPase"/>
</dbReference>
<organism evidence="7 8">
    <name type="scientific">Candidatus Obscuribacter phosphatis</name>
    <dbReference type="NCBI Taxonomy" id="1906157"/>
    <lineage>
        <taxon>Bacteria</taxon>
        <taxon>Bacillati</taxon>
        <taxon>Candidatus Melainabacteria</taxon>
        <taxon>Candidatus Obscuribacterales</taxon>
        <taxon>Candidatus Obscuribacteraceae</taxon>
        <taxon>Candidatus Obscuribacter</taxon>
    </lineage>
</organism>
<evidence type="ECO:0000256" key="3">
    <source>
        <dbReference type="ARBA" id="ARBA00022840"/>
    </source>
</evidence>
<comment type="similarity">
    <text evidence="1">Belongs to the GSP E family.</text>
</comment>
<feature type="region of interest" description="Disordered" evidence="4">
    <location>
        <begin position="147"/>
        <end position="283"/>
    </location>
</feature>
<dbReference type="GO" id="GO:0005524">
    <property type="term" value="F:ATP binding"/>
    <property type="evidence" value="ECO:0007669"/>
    <property type="project" value="UniProtKB-KW"/>
</dbReference>
<dbReference type="GO" id="GO:0016887">
    <property type="term" value="F:ATP hydrolysis activity"/>
    <property type="evidence" value="ECO:0007669"/>
    <property type="project" value="TreeGrafter"/>
</dbReference>
<evidence type="ECO:0000259" key="6">
    <source>
        <dbReference type="Pfam" id="PF05157"/>
    </source>
</evidence>
<dbReference type="SUPFAM" id="SSF52540">
    <property type="entry name" value="P-loop containing nucleoside triphosphate hydrolases"/>
    <property type="match status" value="1"/>
</dbReference>
<evidence type="ECO:0000313" key="8">
    <source>
        <dbReference type="Proteomes" id="UP000664277"/>
    </source>
</evidence>
<accession>A0A8J7TMU1</accession>
<name>A0A8J7TMU1_9BACT</name>
<evidence type="ECO:0000256" key="2">
    <source>
        <dbReference type="ARBA" id="ARBA00022741"/>
    </source>
</evidence>
<feature type="compositionally biased region" description="Acidic residues" evidence="4">
    <location>
        <begin position="363"/>
        <end position="374"/>
    </location>
</feature>